<organism evidence="7 8">
    <name type="scientific">Secundilactobacillus odoratitofui DSM 19909 = JCM 15043</name>
    <dbReference type="NCBI Taxonomy" id="1423776"/>
    <lineage>
        <taxon>Bacteria</taxon>
        <taxon>Bacillati</taxon>
        <taxon>Bacillota</taxon>
        <taxon>Bacilli</taxon>
        <taxon>Lactobacillales</taxon>
        <taxon>Lactobacillaceae</taxon>
        <taxon>Secundilactobacillus</taxon>
    </lineage>
</organism>
<dbReference type="EMBL" id="AZEE01000030">
    <property type="protein sequence ID" value="KRK96880.1"/>
    <property type="molecule type" value="Genomic_DNA"/>
</dbReference>
<proteinExistence type="predicted"/>
<comment type="caution">
    <text evidence="7">The sequence shown here is derived from an EMBL/GenBank/DDBJ whole genome shotgun (WGS) entry which is preliminary data.</text>
</comment>
<feature type="compositionally biased region" description="Polar residues" evidence="5">
    <location>
        <begin position="322"/>
        <end position="358"/>
    </location>
</feature>
<gene>
    <name evidence="7" type="ORF">FD04_GL001730</name>
</gene>
<dbReference type="PROSITE" id="PS50847">
    <property type="entry name" value="GRAM_POS_ANCHORING"/>
    <property type="match status" value="1"/>
</dbReference>
<evidence type="ECO:0000313" key="7">
    <source>
        <dbReference type="EMBL" id="KRK96880.1"/>
    </source>
</evidence>
<feature type="domain" description="Gram-positive cocci surface proteins LPxTG" evidence="6">
    <location>
        <begin position="352"/>
        <end position="388"/>
    </location>
</feature>
<keyword evidence="1" id="KW-0134">Cell wall</keyword>
<evidence type="ECO:0000259" key="6">
    <source>
        <dbReference type="PROSITE" id="PS50847"/>
    </source>
</evidence>
<feature type="compositionally biased region" description="Low complexity" evidence="5">
    <location>
        <begin position="107"/>
        <end position="131"/>
    </location>
</feature>
<evidence type="ECO:0000256" key="5">
    <source>
        <dbReference type="SAM" id="MobiDB-lite"/>
    </source>
</evidence>
<accession>A0A0R1LMR0</accession>
<feature type="region of interest" description="Disordered" evidence="5">
    <location>
        <begin position="107"/>
        <end position="141"/>
    </location>
</feature>
<name>A0A0R1LMR0_9LACO</name>
<dbReference type="NCBIfam" id="TIGR01167">
    <property type="entry name" value="LPXTG_anchor"/>
    <property type="match status" value="1"/>
</dbReference>
<evidence type="ECO:0000256" key="1">
    <source>
        <dbReference type="ARBA" id="ARBA00022512"/>
    </source>
</evidence>
<dbReference type="InterPro" id="IPR019931">
    <property type="entry name" value="LPXTG_anchor"/>
</dbReference>
<evidence type="ECO:0000256" key="2">
    <source>
        <dbReference type="ARBA" id="ARBA00022525"/>
    </source>
</evidence>
<feature type="compositionally biased region" description="Low complexity" evidence="5">
    <location>
        <begin position="85"/>
        <end position="94"/>
    </location>
</feature>
<evidence type="ECO:0000256" key="3">
    <source>
        <dbReference type="ARBA" id="ARBA00022729"/>
    </source>
</evidence>
<keyword evidence="3" id="KW-0732">Signal</keyword>
<feature type="region of interest" description="Disordered" evidence="5">
    <location>
        <begin position="65"/>
        <end position="95"/>
    </location>
</feature>
<keyword evidence="4" id="KW-0572">Peptidoglycan-anchor</keyword>
<keyword evidence="8" id="KW-1185">Reference proteome</keyword>
<feature type="region of interest" description="Disordered" evidence="5">
    <location>
        <begin position="261"/>
        <end position="358"/>
    </location>
</feature>
<dbReference type="PATRIC" id="fig|1423776.4.peg.1755"/>
<feature type="compositionally biased region" description="Low complexity" evidence="5">
    <location>
        <begin position="268"/>
        <end position="313"/>
    </location>
</feature>
<sequence length="388" mass="39768">MTQTGPALSVDPKDYYVITPTKDPDGGTTITKTDGSGAITQIVKNWPDGDKTVIDIDTDTNVVTTTETPKGQPSLTPVKINPGDTTTTGKTTITNNEPTSITIIHKTTGTDTEGNPTTGTDGETVTTPEGTRTYSKSGSPAPVFTTKDGYYVNTTTNDPDGGTTITRTDGGGAVTQVTKNWPDGDKTVVTIDKTGNAVFTETPKGKPSLPSQTVAPGGTTTIGKTTLTNNEPTGAVTLTHQTTTGKTIETVDHDGTITVTMVTNPVSGNGENTTTTGTDTDTTTTNNETGTDVDGGTAVAQPTQTTGTETTGTKVEAGQAVAATNNDQTASVSESNATVSTHNAKATDQGKLPQTNEQEGAEGAVIGLGLLGGLLAALGLKRRKRDDE</sequence>
<dbReference type="AlphaFoldDB" id="A0A0R1LMR0"/>
<dbReference type="Proteomes" id="UP000051160">
    <property type="component" value="Unassembled WGS sequence"/>
</dbReference>
<keyword evidence="2" id="KW-0964">Secreted</keyword>
<evidence type="ECO:0000313" key="8">
    <source>
        <dbReference type="Proteomes" id="UP000051160"/>
    </source>
</evidence>
<protein>
    <recommendedName>
        <fullName evidence="6">Gram-positive cocci surface proteins LPxTG domain-containing protein</fullName>
    </recommendedName>
</protein>
<reference evidence="7 8" key="1">
    <citation type="journal article" date="2015" name="Genome Announc.">
        <title>Expanding the biotechnology potential of lactobacilli through comparative genomics of 213 strains and associated genera.</title>
        <authorList>
            <person name="Sun Z."/>
            <person name="Harris H.M."/>
            <person name="McCann A."/>
            <person name="Guo C."/>
            <person name="Argimon S."/>
            <person name="Zhang W."/>
            <person name="Yang X."/>
            <person name="Jeffery I.B."/>
            <person name="Cooney J.C."/>
            <person name="Kagawa T.F."/>
            <person name="Liu W."/>
            <person name="Song Y."/>
            <person name="Salvetti E."/>
            <person name="Wrobel A."/>
            <person name="Rasinkangas P."/>
            <person name="Parkhill J."/>
            <person name="Rea M.C."/>
            <person name="O'Sullivan O."/>
            <person name="Ritari J."/>
            <person name="Douillard F.P."/>
            <person name="Paul Ross R."/>
            <person name="Yang R."/>
            <person name="Briner A.E."/>
            <person name="Felis G.E."/>
            <person name="de Vos W.M."/>
            <person name="Barrangou R."/>
            <person name="Klaenhammer T.R."/>
            <person name="Caufield P.W."/>
            <person name="Cui Y."/>
            <person name="Zhang H."/>
            <person name="O'Toole P.W."/>
        </authorList>
    </citation>
    <scope>NUCLEOTIDE SEQUENCE [LARGE SCALE GENOMIC DNA]</scope>
    <source>
        <strain evidence="7 8">DSM 19909</strain>
    </source>
</reference>
<evidence type="ECO:0000256" key="4">
    <source>
        <dbReference type="ARBA" id="ARBA00023088"/>
    </source>
</evidence>